<dbReference type="AlphaFoldDB" id="A0A2D3L9L4"/>
<proteinExistence type="predicted"/>
<dbReference type="InterPro" id="IPR027417">
    <property type="entry name" value="P-loop_NTPase"/>
</dbReference>
<name>A0A2D3L9L4_PREIN</name>
<reference evidence="1 2" key="1">
    <citation type="submission" date="2017-11" db="EMBL/GenBank/DDBJ databases">
        <title>Genome sequencing of Prevotella intermedia KCOM 2837.</title>
        <authorList>
            <person name="Kook J.-K."/>
            <person name="Park S.-N."/>
            <person name="Lim Y.K."/>
        </authorList>
    </citation>
    <scope>NUCLEOTIDE SEQUENCE [LARGE SCALE GENOMIC DNA]</scope>
    <source>
        <strain evidence="1 2">KCOM 2837</strain>
    </source>
</reference>
<protein>
    <submittedName>
        <fullName evidence="1">Uncharacterized protein</fullName>
    </submittedName>
</protein>
<dbReference type="EMBL" id="CP024724">
    <property type="protein sequence ID" value="ATV27211.1"/>
    <property type="molecule type" value="Genomic_DNA"/>
</dbReference>
<dbReference type="Gene3D" id="3.40.50.300">
    <property type="entry name" value="P-loop containing nucleotide triphosphate hydrolases"/>
    <property type="match status" value="1"/>
</dbReference>
<organism evidence="1 2">
    <name type="scientific">Prevotella intermedia</name>
    <dbReference type="NCBI Taxonomy" id="28131"/>
    <lineage>
        <taxon>Bacteria</taxon>
        <taxon>Pseudomonadati</taxon>
        <taxon>Bacteroidota</taxon>
        <taxon>Bacteroidia</taxon>
        <taxon>Bacteroidales</taxon>
        <taxon>Prevotellaceae</taxon>
        <taxon>Prevotella</taxon>
    </lineage>
</organism>
<sequence>MKINKITIQHVKGIEQIEILQPLVANRPNILVAPNGFGKSSIATAFSSLKPNKLELAPDDCYNQDQRLPSSVSILLDDNQTLTANSTSNTIKNVFAVHVVNCQLKPKAFAQNRGKFHVAKASLDISDTIIYKSIPQKIKISYSFRNFKNIYRGVLGKIITNVEDMFSQYDLLCKIDKKIQFHKFELKQYQKAFDVWKTKILTFNQKTVIELKRAILNSNCELEHDEFKKLAVLLKDELQYEDLIDAQCAAVQYIDTRLNCGQAIYSKVITYLKYIKQRKQIDDTLSEINPVKERFSVRAKEKKGQLVIEWPKANMISSGQRDILVFIAKLMECEFHEHKNCILVIDEFFDYLDDANIVAFQYYISNLIDSYKRDKRVIFPILLTHLDPNYLKHFCFNDKRMNVCYLKSSNAKCSLMLMKFVKERETESIKDYLDTFYFHYNNETNVADFTDEFKKVGLNEDWVNPTAFRKKVERECRKYLLEPDKVYDPLAICFAVRIKIEENVFQMLAEEYQQEFLATHGTKEKLNYAQSKGASFPETYYLLGIIYNHPLHTAGVDDLAKPLSLKLDNGIIKNMIMQIFWKQ</sequence>
<gene>
    <name evidence="1" type="ORF">CTM62_10510</name>
</gene>
<evidence type="ECO:0000313" key="1">
    <source>
        <dbReference type="EMBL" id="ATV27211.1"/>
    </source>
</evidence>
<evidence type="ECO:0000313" key="2">
    <source>
        <dbReference type="Proteomes" id="UP000229630"/>
    </source>
</evidence>
<dbReference type="Proteomes" id="UP000229630">
    <property type="component" value="Chromosome 2"/>
</dbReference>
<accession>A0A2D3L9L4</accession>
<dbReference type="SUPFAM" id="SSF52540">
    <property type="entry name" value="P-loop containing nucleoside triphosphate hydrolases"/>
    <property type="match status" value="1"/>
</dbReference>
<dbReference type="RefSeq" id="WP_100019985.1">
    <property type="nucleotide sequence ID" value="NZ_CP024724.1"/>
</dbReference>